<dbReference type="SUPFAM" id="SSF81301">
    <property type="entry name" value="Nucleotidyltransferase"/>
    <property type="match status" value="1"/>
</dbReference>
<dbReference type="Proteomes" id="UP001529235">
    <property type="component" value="Unassembled WGS sequence"/>
</dbReference>
<keyword evidence="2" id="KW-1185">Reference proteome</keyword>
<dbReference type="InterPro" id="IPR043519">
    <property type="entry name" value="NT_sf"/>
</dbReference>
<name>A0ABD4Z6P4_9CREN</name>
<dbReference type="RefSeq" id="WP_285273388.1">
    <property type="nucleotide sequence ID" value="NZ_JASNVW010000001.1"/>
</dbReference>
<proteinExistence type="predicted"/>
<dbReference type="AlphaFoldDB" id="A0ABD4Z6P4"/>
<sequence length="182" mass="20708">MVRALKELSNEGIEGIIIGDTCLNMEMGNKTFEGDIDLFVTSTSPLLEANKINEIAREKGWSIGVTTLGTPSITMTVNDEEVVVELFENIMDFYIPQELIELCKQEYEISGEKISCISKECWMVLKARRGSNQDLAKLSMVIELAKKNDIKIDKNKLRNAIELFQDESLHIYERLKNLGLRF</sequence>
<dbReference type="InterPro" id="IPR018700">
    <property type="entry name" value="DUF2204"/>
</dbReference>
<dbReference type="Gene3D" id="3.30.460.40">
    <property type="match status" value="1"/>
</dbReference>
<dbReference type="EMBL" id="JASNVW010000001">
    <property type="protein sequence ID" value="MDK6027788.1"/>
    <property type="molecule type" value="Genomic_DNA"/>
</dbReference>
<protein>
    <submittedName>
        <fullName evidence="1">Nucleotidyltransferase</fullName>
    </submittedName>
</protein>
<accession>A0ABD4Z6P4</accession>
<evidence type="ECO:0000313" key="1">
    <source>
        <dbReference type="EMBL" id="MDK6027788.1"/>
    </source>
</evidence>
<reference evidence="1 2" key="1">
    <citation type="submission" date="2023-05" db="EMBL/GenBank/DDBJ databases">
        <title>A new hyperthermophilic archaea 'Ignisphaera cupida' sp. nov. and description of the family 'Ignisphaeraceae' fam. nov.</title>
        <authorList>
            <person name="Podosokorskaya O.A."/>
            <person name="Elcheninov A.G."/>
            <person name="Klukina A."/>
            <person name="Merkel A.Y."/>
        </authorList>
    </citation>
    <scope>NUCLEOTIDE SEQUENCE [LARGE SCALE GENOMIC DNA]</scope>
    <source>
        <strain evidence="1 2">4213-co</strain>
    </source>
</reference>
<comment type="caution">
    <text evidence="1">The sequence shown here is derived from an EMBL/GenBank/DDBJ whole genome shotgun (WGS) entry which is preliminary data.</text>
</comment>
<evidence type="ECO:0000313" key="2">
    <source>
        <dbReference type="Proteomes" id="UP001529235"/>
    </source>
</evidence>
<organism evidence="1 2">
    <name type="scientific">Ignisphaera cupida</name>
    <dbReference type="NCBI Taxonomy" id="3050454"/>
    <lineage>
        <taxon>Archaea</taxon>
        <taxon>Thermoproteota</taxon>
        <taxon>Thermoprotei</taxon>
        <taxon>Desulfurococcales</taxon>
        <taxon>Desulfurococcaceae</taxon>
        <taxon>Ignisphaera</taxon>
    </lineage>
</organism>
<gene>
    <name evidence="1" type="ORF">QPL79_00160</name>
</gene>
<dbReference type="Pfam" id="PF09970">
    <property type="entry name" value="DUF2204"/>
    <property type="match status" value="1"/>
</dbReference>